<dbReference type="SUPFAM" id="SSF48056">
    <property type="entry name" value="Di-copper centre-containing domain"/>
    <property type="match status" value="1"/>
</dbReference>
<dbReference type="Proteomes" id="UP000053317">
    <property type="component" value="Unassembled WGS sequence"/>
</dbReference>
<dbReference type="Pfam" id="PF00264">
    <property type="entry name" value="Tyrosinase"/>
    <property type="match status" value="1"/>
</dbReference>
<evidence type="ECO:0000259" key="12">
    <source>
        <dbReference type="PROSITE" id="PS00498"/>
    </source>
</evidence>
<dbReference type="InterPro" id="IPR041640">
    <property type="entry name" value="Tyrosinase_C"/>
</dbReference>
<evidence type="ECO:0000256" key="1">
    <source>
        <dbReference type="ARBA" id="ARBA00001973"/>
    </source>
</evidence>
<accession>A0A0G2GB29</accession>
<evidence type="ECO:0000256" key="5">
    <source>
        <dbReference type="ARBA" id="ARBA00023002"/>
    </source>
</evidence>
<dbReference type="GO" id="GO:0004503">
    <property type="term" value="F:tyrosinase activity"/>
    <property type="evidence" value="ECO:0007669"/>
    <property type="project" value="UniProtKB-EC"/>
</dbReference>
<gene>
    <name evidence="13" type="ORF">UCRPC4_g04106</name>
</gene>
<protein>
    <recommendedName>
        <fullName evidence="3">tyrosinase</fullName>
        <ecNumber evidence="3">1.14.18.1</ecNumber>
    </recommendedName>
</protein>
<dbReference type="Pfam" id="PF18132">
    <property type="entry name" value="Tyrosinase_C"/>
    <property type="match status" value="1"/>
</dbReference>
<dbReference type="PROSITE" id="PS00498">
    <property type="entry name" value="TYROSINASE_2"/>
    <property type="match status" value="1"/>
</dbReference>
<comment type="caution">
    <text evidence="13">The sequence shown here is derived from an EMBL/GenBank/DDBJ whole genome shotgun (WGS) entry which is preliminary data.</text>
</comment>
<feature type="compositionally biased region" description="Polar residues" evidence="11">
    <location>
        <begin position="483"/>
        <end position="493"/>
    </location>
</feature>
<evidence type="ECO:0000313" key="13">
    <source>
        <dbReference type="EMBL" id="KKY20833.1"/>
    </source>
</evidence>
<keyword evidence="8" id="KW-0470">Melanin biosynthesis</keyword>
<dbReference type="InterPro" id="IPR050316">
    <property type="entry name" value="Tyrosinase/Hemocyanin"/>
</dbReference>
<dbReference type="Gene3D" id="1.10.1280.10">
    <property type="entry name" value="Di-copper center containing domain from catechol oxidase"/>
    <property type="match status" value="1"/>
</dbReference>
<dbReference type="EMBL" id="LCWF01000093">
    <property type="protein sequence ID" value="KKY20833.1"/>
    <property type="molecule type" value="Genomic_DNA"/>
</dbReference>
<evidence type="ECO:0000256" key="4">
    <source>
        <dbReference type="ARBA" id="ARBA00022723"/>
    </source>
</evidence>
<dbReference type="EC" id="1.14.18.1" evidence="3"/>
<feature type="compositionally biased region" description="Low complexity" evidence="11">
    <location>
        <begin position="462"/>
        <end position="479"/>
    </location>
</feature>
<evidence type="ECO:0000256" key="9">
    <source>
        <dbReference type="ARBA" id="ARBA00048233"/>
    </source>
</evidence>
<comment type="catalytic activity">
    <reaction evidence="9">
        <text>2 L-dopa + O2 = 2 L-dopaquinone + 2 H2O</text>
        <dbReference type="Rhea" id="RHEA:34287"/>
        <dbReference type="ChEBI" id="CHEBI:15377"/>
        <dbReference type="ChEBI" id="CHEBI:15379"/>
        <dbReference type="ChEBI" id="CHEBI:57504"/>
        <dbReference type="ChEBI" id="CHEBI:57924"/>
        <dbReference type="EC" id="1.14.18.1"/>
    </reaction>
</comment>
<evidence type="ECO:0000313" key="14">
    <source>
        <dbReference type="Proteomes" id="UP000053317"/>
    </source>
</evidence>
<keyword evidence="6" id="KW-0186">Copper</keyword>
<dbReference type="GO" id="GO:0046872">
    <property type="term" value="F:metal ion binding"/>
    <property type="evidence" value="ECO:0007669"/>
    <property type="project" value="UniProtKB-KW"/>
</dbReference>
<evidence type="ECO:0000256" key="3">
    <source>
        <dbReference type="ARBA" id="ARBA00011906"/>
    </source>
</evidence>
<evidence type="ECO:0000256" key="7">
    <source>
        <dbReference type="ARBA" id="ARBA00023033"/>
    </source>
</evidence>
<evidence type="ECO:0000256" key="2">
    <source>
        <dbReference type="ARBA" id="ARBA00009928"/>
    </source>
</evidence>
<dbReference type="AlphaFoldDB" id="A0A0G2GB29"/>
<dbReference type="GO" id="GO:0042438">
    <property type="term" value="P:melanin biosynthetic process"/>
    <property type="evidence" value="ECO:0007669"/>
    <property type="project" value="UniProtKB-KW"/>
</dbReference>
<comment type="similarity">
    <text evidence="2">Belongs to the tyrosinase family.</text>
</comment>
<keyword evidence="4" id="KW-0479">Metal-binding</keyword>
<sequence length="666" mass="74671">MAASIRVANNNGVVVGLKQATNEIRQRVDIDVLLKEQPDTFNIFLLALIELKKDYAGKNGYNELAGIHGLPTKFWDDVKVSEWDRPYLALVEQTIYLKMLDIAAGFNDPHKATYIKAIEKFRLPYWDYYRPRDKDAVFPGITLPGEKTQFDFDFRMPDIFNVENVMLRRSPDNKLVSVANPLYTFKWDDDHGIPKTQWDDPQLGLPESTFSRTQTVRWSPQQGATKHDVKRLNGVLNNRREGSAALMLRLMHDEPYALFDRVATDQINHTGDITEGASGSLEGSIHGNYHNWIGGSGHMSHPSVAAFDPVFWFHHCQIDRLFAVWQALHPKSWFPAPAAGETPESQHKLYPFRATKDASGDTFFTSDSSRKTDDFGYTYPDIDKVGNADAIWSRFQENYLWSIRTPKSRNFGQPPQRMAALILNSAQVMQFDKAEKVDADNKPVKATANGAENKKAQVPLQAAAPPSVSSRVATTSAVPELENNGQASTTTAASEHVSDSFDREWYIDFAVSRHAFDGPFTFYFFIGPKNSLTTDPHSYPTDPCLAGSSHIFVAPSSVCDNCGQQSAAGQLAADTVPITPLLLDYMGKNEILSPDETLQSLKPEHVNPFLEKYLKWRIVSSGEHKEDPRLLETFKLSVSARISHEGGPPTYEIYEDVIPHIIANAD</sequence>
<dbReference type="PANTHER" id="PTHR11474">
    <property type="entry name" value="TYROSINASE FAMILY MEMBER"/>
    <property type="match status" value="1"/>
</dbReference>
<name>A0A0G2GB29_PHACM</name>
<comment type="catalytic activity">
    <reaction evidence="10">
        <text>L-tyrosine + O2 = L-dopaquinone + H2O</text>
        <dbReference type="Rhea" id="RHEA:18117"/>
        <dbReference type="ChEBI" id="CHEBI:15377"/>
        <dbReference type="ChEBI" id="CHEBI:15379"/>
        <dbReference type="ChEBI" id="CHEBI:57924"/>
        <dbReference type="ChEBI" id="CHEBI:58315"/>
        <dbReference type="EC" id="1.14.18.1"/>
    </reaction>
</comment>
<dbReference type="PANTHER" id="PTHR11474:SF76">
    <property type="entry name" value="SHKT DOMAIN-CONTAINING PROTEIN"/>
    <property type="match status" value="1"/>
</dbReference>
<dbReference type="PRINTS" id="PR00092">
    <property type="entry name" value="TYROSINASE"/>
</dbReference>
<keyword evidence="14" id="KW-1185">Reference proteome</keyword>
<evidence type="ECO:0000256" key="10">
    <source>
        <dbReference type="ARBA" id="ARBA00048881"/>
    </source>
</evidence>
<organism evidence="13 14">
    <name type="scientific">Phaeomoniella chlamydospora</name>
    <name type="common">Phaeoacremonium chlamydosporum</name>
    <dbReference type="NCBI Taxonomy" id="158046"/>
    <lineage>
        <taxon>Eukaryota</taxon>
        <taxon>Fungi</taxon>
        <taxon>Dikarya</taxon>
        <taxon>Ascomycota</taxon>
        <taxon>Pezizomycotina</taxon>
        <taxon>Eurotiomycetes</taxon>
        <taxon>Chaetothyriomycetidae</taxon>
        <taxon>Phaeomoniellales</taxon>
        <taxon>Phaeomoniellaceae</taxon>
        <taxon>Phaeomoniella</taxon>
    </lineage>
</organism>
<dbReference type="OrthoDB" id="1658288at2759"/>
<evidence type="ECO:0000256" key="6">
    <source>
        <dbReference type="ARBA" id="ARBA00023008"/>
    </source>
</evidence>
<dbReference type="InterPro" id="IPR008922">
    <property type="entry name" value="Di-copper_centre_dom_sf"/>
</dbReference>
<comment type="cofactor">
    <cofactor evidence="1">
        <name>Cu(2+)</name>
        <dbReference type="ChEBI" id="CHEBI:29036"/>
    </cofactor>
</comment>
<reference evidence="13 14" key="1">
    <citation type="submission" date="2015-05" db="EMBL/GenBank/DDBJ databases">
        <title>Distinctive expansion of gene families associated with plant cell wall degradation and secondary metabolism in the genomes of grapevine trunk pathogens.</title>
        <authorList>
            <person name="Lawrence D.P."/>
            <person name="Travadon R."/>
            <person name="Rolshausen P.E."/>
            <person name="Baumgartner K."/>
        </authorList>
    </citation>
    <scope>NUCLEOTIDE SEQUENCE [LARGE SCALE GENOMIC DNA]</scope>
    <source>
        <strain evidence="13">UCRPC4</strain>
    </source>
</reference>
<evidence type="ECO:0000256" key="8">
    <source>
        <dbReference type="ARBA" id="ARBA00023101"/>
    </source>
</evidence>
<feature type="region of interest" description="Disordered" evidence="11">
    <location>
        <begin position="448"/>
        <end position="495"/>
    </location>
</feature>
<feature type="domain" description="Tyrosinase copper-binding" evidence="12">
    <location>
        <begin position="308"/>
        <end position="319"/>
    </location>
</feature>
<dbReference type="Gene3D" id="2.60.310.20">
    <property type="match status" value="1"/>
</dbReference>
<evidence type="ECO:0000256" key="11">
    <source>
        <dbReference type="SAM" id="MobiDB-lite"/>
    </source>
</evidence>
<reference evidence="13 14" key="2">
    <citation type="submission" date="2015-05" db="EMBL/GenBank/DDBJ databases">
        <authorList>
            <person name="Morales-Cruz A."/>
            <person name="Amrine K.C."/>
            <person name="Cantu D."/>
        </authorList>
    </citation>
    <scope>NUCLEOTIDE SEQUENCE [LARGE SCALE GENOMIC DNA]</scope>
    <source>
        <strain evidence="13">UCRPC4</strain>
    </source>
</reference>
<dbReference type="InterPro" id="IPR002227">
    <property type="entry name" value="Tyrosinase_Cu-bd"/>
</dbReference>
<proteinExistence type="inferred from homology"/>
<keyword evidence="5" id="KW-0560">Oxidoreductase</keyword>
<keyword evidence="7" id="KW-0503">Monooxygenase</keyword>